<name>A0A9Q8QQF3_9HYPO</name>
<gene>
    <name evidence="1" type="ORF">JDV02_008483</name>
</gene>
<evidence type="ECO:0000313" key="2">
    <source>
        <dbReference type="Proteomes" id="UP000829364"/>
    </source>
</evidence>
<dbReference type="AlphaFoldDB" id="A0A9Q8QQF3"/>
<dbReference type="EMBL" id="CP086361">
    <property type="protein sequence ID" value="UNI22612.1"/>
    <property type="molecule type" value="Genomic_DNA"/>
</dbReference>
<dbReference type="Proteomes" id="UP000829364">
    <property type="component" value="Chromosome 8"/>
</dbReference>
<keyword evidence="2" id="KW-1185">Reference proteome</keyword>
<dbReference type="GeneID" id="72070429"/>
<sequence length="127" mass="13318">MALTHGALGSINACLASDAALSRLTPRNRNRHFGTYMLTQCRRQSPHCAGLVCASFGSDVGGGREPRLVEGLPSPGYPYERRELLLLFPSLAGTINYANGLFRGHVESTGGPAGASPSVLGTSPMGF</sequence>
<dbReference type="KEGG" id="ptkz:JDV02_008483"/>
<protein>
    <submittedName>
        <fullName evidence="1">Uncharacterized protein</fullName>
    </submittedName>
</protein>
<proteinExistence type="predicted"/>
<organism evidence="1 2">
    <name type="scientific">Purpureocillium takamizusanense</name>
    <dbReference type="NCBI Taxonomy" id="2060973"/>
    <lineage>
        <taxon>Eukaryota</taxon>
        <taxon>Fungi</taxon>
        <taxon>Dikarya</taxon>
        <taxon>Ascomycota</taxon>
        <taxon>Pezizomycotina</taxon>
        <taxon>Sordariomycetes</taxon>
        <taxon>Hypocreomycetidae</taxon>
        <taxon>Hypocreales</taxon>
        <taxon>Ophiocordycipitaceae</taxon>
        <taxon>Purpureocillium</taxon>
    </lineage>
</organism>
<reference evidence="1" key="1">
    <citation type="submission" date="2021-11" db="EMBL/GenBank/DDBJ databases">
        <title>Purpureocillium_takamizusanense_genome.</title>
        <authorList>
            <person name="Nguyen N.-H."/>
        </authorList>
    </citation>
    <scope>NUCLEOTIDE SEQUENCE</scope>
    <source>
        <strain evidence="1">PT3</strain>
    </source>
</reference>
<accession>A0A9Q8QQF3</accession>
<dbReference type="RefSeq" id="XP_047846093.1">
    <property type="nucleotide sequence ID" value="XM_047990087.1"/>
</dbReference>
<evidence type="ECO:0000313" key="1">
    <source>
        <dbReference type="EMBL" id="UNI22612.1"/>
    </source>
</evidence>